<comment type="function">
    <text evidence="1">Probable oxidoreductase that may play a role as regulator of mitochondrial function.</text>
</comment>
<evidence type="ECO:0000313" key="6">
    <source>
        <dbReference type="Proteomes" id="UP000642070"/>
    </source>
</evidence>
<dbReference type="Pfam" id="PF01593">
    <property type="entry name" value="Amino_oxidase"/>
    <property type="match status" value="1"/>
</dbReference>
<evidence type="ECO:0000256" key="3">
    <source>
        <dbReference type="ARBA" id="ARBA00040298"/>
    </source>
</evidence>
<organism evidence="5 6">
    <name type="scientific">Dactylosporangium sucinum</name>
    <dbReference type="NCBI Taxonomy" id="1424081"/>
    <lineage>
        <taxon>Bacteria</taxon>
        <taxon>Bacillati</taxon>
        <taxon>Actinomycetota</taxon>
        <taxon>Actinomycetes</taxon>
        <taxon>Micromonosporales</taxon>
        <taxon>Micromonosporaceae</taxon>
        <taxon>Dactylosporangium</taxon>
    </lineage>
</organism>
<accession>A0A917UD23</accession>
<evidence type="ECO:0000259" key="4">
    <source>
        <dbReference type="Pfam" id="PF01593"/>
    </source>
</evidence>
<comment type="subunit">
    <text evidence="2">Interacts with COX5B; this interaction may contribute to localize PYROXD2 to the inner face of the inner mitochondrial membrane.</text>
</comment>
<dbReference type="AlphaFoldDB" id="A0A917UD23"/>
<dbReference type="Gene3D" id="3.50.50.60">
    <property type="entry name" value="FAD/NAD(P)-binding domain"/>
    <property type="match status" value="2"/>
</dbReference>
<comment type="caution">
    <text evidence="5">The sequence shown here is derived from an EMBL/GenBank/DDBJ whole genome shotgun (WGS) entry which is preliminary data.</text>
</comment>
<dbReference type="SUPFAM" id="SSF51905">
    <property type="entry name" value="FAD/NAD(P)-binding domain"/>
    <property type="match status" value="1"/>
</dbReference>
<name>A0A917UD23_9ACTN</name>
<gene>
    <name evidence="5" type="ORF">GCM10007977_100750</name>
</gene>
<reference evidence="5" key="1">
    <citation type="journal article" date="2014" name="Int. J. Syst. Evol. Microbiol.">
        <title>Complete genome sequence of Corynebacterium casei LMG S-19264T (=DSM 44701T), isolated from a smear-ripened cheese.</title>
        <authorList>
            <consortium name="US DOE Joint Genome Institute (JGI-PGF)"/>
            <person name="Walter F."/>
            <person name="Albersmeier A."/>
            <person name="Kalinowski J."/>
            <person name="Ruckert C."/>
        </authorList>
    </citation>
    <scope>NUCLEOTIDE SEQUENCE</scope>
    <source>
        <strain evidence="5">JCM 19831</strain>
    </source>
</reference>
<sequence length="548" mass="58616">MPDEDRLGRNFDAIVIGAGHNGLVAAFYLARAGLDVLVLEQREEAGGLLATAEIVPGYRTNAVSNSCHNLEPSIVSEMRLQDFGLRFAHPDPSSVMAFADGRRFVAANSRSALADELKSLDAGDVDGYFATLQAMSTLAEKLDVSFYAGPPSLADLYGRLDNDADRTLFNRLMFGSATDFLAERIASEEVMSLLGMVAISGNYLGPSTPGSAYMLFHRPLYRGSSATRSGERFHTLGTSKLAPIGGMAEIARAMTASARAAGAVIRTGTGVASIVTKHGRVTGVVTHDGEEYTADAVLSAANPKLTLTRFLTPEELGEDLAAQARTIKMDGTAFKLMLAVDGTPRFTCAVDDAENDRLLRCGFRMGTTISGMDRGYHAALAGEWSQEPIIWGLVPSSIDPTLAPEGGHVLSLTVFHAPLQLSGSTWDVEKDRFARHIIEHLDAVYFRGLKDMLVGYRAVSPEDLQRDFGLMGAHVSHGDITAGQMFDARPTFGLSHYATPVAGLYLGSVGTWPGNYVSGLPGRNAARRLLADRADPDRYAEFGTAGAS</sequence>
<evidence type="ECO:0000256" key="1">
    <source>
        <dbReference type="ARBA" id="ARBA00037217"/>
    </source>
</evidence>
<dbReference type="PANTHER" id="PTHR10668">
    <property type="entry name" value="PHYTOENE DEHYDROGENASE"/>
    <property type="match status" value="1"/>
</dbReference>
<protein>
    <recommendedName>
        <fullName evidence="3">Pyridine nucleotide-disulfide oxidoreductase domain-containing protein 2</fullName>
    </recommendedName>
</protein>
<evidence type="ECO:0000313" key="5">
    <source>
        <dbReference type="EMBL" id="GGM83244.1"/>
    </source>
</evidence>
<feature type="domain" description="Amine oxidase" evidence="4">
    <location>
        <begin position="22"/>
        <end position="344"/>
    </location>
</feature>
<reference evidence="5" key="2">
    <citation type="submission" date="2020-09" db="EMBL/GenBank/DDBJ databases">
        <authorList>
            <person name="Sun Q."/>
            <person name="Ohkuma M."/>
        </authorList>
    </citation>
    <scope>NUCLEOTIDE SEQUENCE</scope>
    <source>
        <strain evidence="5">JCM 19831</strain>
    </source>
</reference>
<proteinExistence type="predicted"/>
<dbReference type="InterPro" id="IPR036188">
    <property type="entry name" value="FAD/NAD-bd_sf"/>
</dbReference>
<keyword evidence="6" id="KW-1185">Reference proteome</keyword>
<dbReference type="RefSeq" id="WP_190257224.1">
    <property type="nucleotide sequence ID" value="NZ_BMPI01000092.1"/>
</dbReference>
<dbReference type="Proteomes" id="UP000642070">
    <property type="component" value="Unassembled WGS sequence"/>
</dbReference>
<dbReference type="GO" id="GO:0016491">
    <property type="term" value="F:oxidoreductase activity"/>
    <property type="evidence" value="ECO:0007669"/>
    <property type="project" value="InterPro"/>
</dbReference>
<dbReference type="InterPro" id="IPR002937">
    <property type="entry name" value="Amino_oxidase"/>
</dbReference>
<evidence type="ECO:0000256" key="2">
    <source>
        <dbReference type="ARBA" id="ARBA00038825"/>
    </source>
</evidence>
<dbReference type="EMBL" id="BMPI01000092">
    <property type="protein sequence ID" value="GGM83244.1"/>
    <property type="molecule type" value="Genomic_DNA"/>
</dbReference>
<dbReference type="PANTHER" id="PTHR10668:SF103">
    <property type="entry name" value="PYRIDINE NUCLEOTIDE-DISULFIDE OXIDOREDUCTASE DOMAIN-CONTAINING PROTEIN 2"/>
    <property type="match status" value="1"/>
</dbReference>